<gene>
    <name evidence="15" type="primary">hvcn1</name>
    <name evidence="15" type="ORF">Anas_04665</name>
</gene>
<dbReference type="GO" id="GO:0034702">
    <property type="term" value="C:monoatomic ion channel complex"/>
    <property type="evidence" value="ECO:0007669"/>
    <property type="project" value="UniProtKB-KW"/>
</dbReference>
<evidence type="ECO:0000256" key="7">
    <source>
        <dbReference type="ARBA" id="ARBA00022989"/>
    </source>
</evidence>
<organism evidence="15 16">
    <name type="scientific">Armadillidium nasatum</name>
    <dbReference type="NCBI Taxonomy" id="96803"/>
    <lineage>
        <taxon>Eukaryota</taxon>
        <taxon>Metazoa</taxon>
        <taxon>Ecdysozoa</taxon>
        <taxon>Arthropoda</taxon>
        <taxon>Crustacea</taxon>
        <taxon>Multicrustacea</taxon>
        <taxon>Malacostraca</taxon>
        <taxon>Eumalacostraca</taxon>
        <taxon>Peracarida</taxon>
        <taxon>Isopoda</taxon>
        <taxon>Oniscidea</taxon>
        <taxon>Crinocheta</taxon>
        <taxon>Armadillidiidae</taxon>
        <taxon>Armadillidium</taxon>
    </lineage>
</organism>
<evidence type="ECO:0000256" key="2">
    <source>
        <dbReference type="ARBA" id="ARBA00015897"/>
    </source>
</evidence>
<keyword evidence="9" id="KW-0406">Ion transport</keyword>
<evidence type="ECO:0000313" key="15">
    <source>
        <dbReference type="EMBL" id="KAB7500247.1"/>
    </source>
</evidence>
<feature type="domain" description="Ion transport" evidence="14">
    <location>
        <begin position="65"/>
        <end position="174"/>
    </location>
</feature>
<evidence type="ECO:0000256" key="12">
    <source>
        <dbReference type="ARBA" id="ARBA00031989"/>
    </source>
</evidence>
<proteinExistence type="predicted"/>
<keyword evidence="10 13" id="KW-0472">Membrane</keyword>
<dbReference type="InterPro" id="IPR027359">
    <property type="entry name" value="Volt_channel_dom_sf"/>
</dbReference>
<keyword evidence="8" id="KW-0175">Coiled coil</keyword>
<dbReference type="PANTHER" id="PTHR46480:SF1">
    <property type="entry name" value="VOLTAGE-GATED HYDROGEN CHANNEL 1"/>
    <property type="match status" value="1"/>
</dbReference>
<evidence type="ECO:0000256" key="5">
    <source>
        <dbReference type="ARBA" id="ARBA00022692"/>
    </source>
</evidence>
<evidence type="ECO:0000256" key="9">
    <source>
        <dbReference type="ARBA" id="ARBA00023065"/>
    </source>
</evidence>
<dbReference type="Gene3D" id="1.20.120.350">
    <property type="entry name" value="Voltage-gated potassium channels. Chain C"/>
    <property type="match status" value="1"/>
</dbReference>
<dbReference type="InterPro" id="IPR005821">
    <property type="entry name" value="Ion_trans_dom"/>
</dbReference>
<feature type="transmembrane region" description="Helical" evidence="13">
    <location>
        <begin position="100"/>
        <end position="122"/>
    </location>
</feature>
<keyword evidence="3" id="KW-0813">Transport</keyword>
<evidence type="ECO:0000256" key="1">
    <source>
        <dbReference type="ARBA" id="ARBA00004651"/>
    </source>
</evidence>
<keyword evidence="11" id="KW-0407">Ion channel</keyword>
<keyword evidence="5 13" id="KW-0812">Transmembrane</keyword>
<dbReference type="EMBL" id="SEYY01014632">
    <property type="protein sequence ID" value="KAB7500247.1"/>
    <property type="molecule type" value="Genomic_DNA"/>
</dbReference>
<accession>A0A5N5T281</accession>
<dbReference type="OrthoDB" id="427456at2759"/>
<dbReference type="Pfam" id="PF00520">
    <property type="entry name" value="Ion_trans"/>
    <property type="match status" value="1"/>
</dbReference>
<protein>
    <recommendedName>
        <fullName evidence="2">Voltage-gated hydrogen channel 1</fullName>
    </recommendedName>
    <alternativeName>
        <fullName evidence="12">Hydrogen voltage-gated channel 1</fullName>
    </alternativeName>
</protein>
<keyword evidence="7 13" id="KW-1133">Transmembrane helix</keyword>
<dbReference type="GO" id="GO:0005886">
    <property type="term" value="C:plasma membrane"/>
    <property type="evidence" value="ECO:0007669"/>
    <property type="project" value="UniProtKB-SubCell"/>
</dbReference>
<evidence type="ECO:0000256" key="3">
    <source>
        <dbReference type="ARBA" id="ARBA00022448"/>
    </source>
</evidence>
<evidence type="ECO:0000256" key="11">
    <source>
        <dbReference type="ARBA" id="ARBA00023303"/>
    </source>
</evidence>
<evidence type="ECO:0000256" key="10">
    <source>
        <dbReference type="ARBA" id="ARBA00023136"/>
    </source>
</evidence>
<dbReference type="Proteomes" id="UP000326759">
    <property type="component" value="Unassembled WGS sequence"/>
</dbReference>
<name>A0A5N5T281_9CRUS</name>
<keyword evidence="16" id="KW-1185">Reference proteome</keyword>
<evidence type="ECO:0000313" key="16">
    <source>
        <dbReference type="Proteomes" id="UP000326759"/>
    </source>
</evidence>
<sequence length="247" mass="28141">MSSSTGSQIFGNAFKCIFENTSTNNELLENFDEDSETFETESSNTLIYNITFRDWLLNILHSTKYQIVIVILVVLDTLIVISELFIDLELKGSVSEVPHILHGMSISLLSLFVVEIFLKIYAYKLEFFRLKGEVFDAVVVIVALALDSLSLHSQDAITGSGLIIVLRLWRIVRIQNSIVMSVKRSGEKKLATERGIRKSLEIQLEITKEKNSKLRQFCLHLLDVLRENQIDDNFKYSLSDLELDTST</sequence>
<feature type="transmembrane region" description="Helical" evidence="13">
    <location>
        <begin position="67"/>
        <end position="88"/>
    </location>
</feature>
<evidence type="ECO:0000256" key="13">
    <source>
        <dbReference type="SAM" id="Phobius"/>
    </source>
</evidence>
<dbReference type="AlphaFoldDB" id="A0A5N5T281"/>
<evidence type="ECO:0000256" key="4">
    <source>
        <dbReference type="ARBA" id="ARBA00022475"/>
    </source>
</evidence>
<evidence type="ECO:0000256" key="8">
    <source>
        <dbReference type="ARBA" id="ARBA00023054"/>
    </source>
</evidence>
<dbReference type="InterPro" id="IPR031846">
    <property type="entry name" value="Hvcn1"/>
</dbReference>
<keyword evidence="6" id="KW-0851">Voltage-gated channel</keyword>
<keyword evidence="4" id="KW-1003">Cell membrane</keyword>
<comment type="caution">
    <text evidence="15">The sequence shown here is derived from an EMBL/GenBank/DDBJ whole genome shotgun (WGS) entry which is preliminary data.</text>
</comment>
<reference evidence="15 16" key="1">
    <citation type="journal article" date="2019" name="PLoS Biol.">
        <title>Sex chromosomes control vertical transmission of feminizing Wolbachia symbionts in an isopod.</title>
        <authorList>
            <person name="Becking T."/>
            <person name="Chebbi M.A."/>
            <person name="Giraud I."/>
            <person name="Moumen B."/>
            <person name="Laverre T."/>
            <person name="Caubet Y."/>
            <person name="Peccoud J."/>
            <person name="Gilbert C."/>
            <person name="Cordaux R."/>
        </authorList>
    </citation>
    <scope>NUCLEOTIDE SEQUENCE [LARGE SCALE GENOMIC DNA]</scope>
    <source>
        <strain evidence="15">ANa2</strain>
        <tissue evidence="15">Whole body excluding digestive tract and cuticle</tissue>
    </source>
</reference>
<dbReference type="SUPFAM" id="SSF81324">
    <property type="entry name" value="Voltage-gated potassium channels"/>
    <property type="match status" value="1"/>
</dbReference>
<dbReference type="GO" id="GO:0030171">
    <property type="term" value="F:voltage-gated proton channel activity"/>
    <property type="evidence" value="ECO:0007669"/>
    <property type="project" value="InterPro"/>
</dbReference>
<evidence type="ECO:0000256" key="6">
    <source>
        <dbReference type="ARBA" id="ARBA00022882"/>
    </source>
</evidence>
<evidence type="ECO:0000259" key="14">
    <source>
        <dbReference type="Pfam" id="PF00520"/>
    </source>
</evidence>
<comment type="subcellular location">
    <subcellularLocation>
        <location evidence="1">Cell membrane</location>
        <topology evidence="1">Multi-pass membrane protein</topology>
    </subcellularLocation>
</comment>
<dbReference type="PANTHER" id="PTHR46480">
    <property type="entry name" value="F20B24.22"/>
    <property type="match status" value="1"/>
</dbReference>